<organism evidence="1 2">
    <name type="scientific">Roseburia inulinivorans DSM 16841</name>
    <dbReference type="NCBI Taxonomy" id="622312"/>
    <lineage>
        <taxon>Bacteria</taxon>
        <taxon>Bacillati</taxon>
        <taxon>Bacillota</taxon>
        <taxon>Clostridia</taxon>
        <taxon>Lachnospirales</taxon>
        <taxon>Lachnospiraceae</taxon>
        <taxon>Roseburia</taxon>
    </lineage>
</organism>
<sequence>MHALNIRVWCFKIEMIVEHKSGRVSQIRFRMDRKGAGQAYGD</sequence>
<evidence type="ECO:0000313" key="1">
    <source>
        <dbReference type="EMBL" id="EEG93391.1"/>
    </source>
</evidence>
<protein>
    <submittedName>
        <fullName evidence="1">Uncharacterized protein</fullName>
    </submittedName>
</protein>
<proteinExistence type="predicted"/>
<evidence type="ECO:0000313" key="2">
    <source>
        <dbReference type="Proteomes" id="UP000003561"/>
    </source>
</evidence>
<gene>
    <name evidence="1" type="ORF">ROSEINA2194_02778</name>
</gene>
<dbReference type="AlphaFoldDB" id="C0FVK3"/>
<accession>C0FVK3</accession>
<comment type="caution">
    <text evidence="1">The sequence shown here is derived from an EMBL/GenBank/DDBJ whole genome shotgun (WGS) entry which is preliminary data.</text>
</comment>
<dbReference type="Proteomes" id="UP000003561">
    <property type="component" value="Unassembled WGS sequence"/>
</dbReference>
<reference evidence="1 2" key="1">
    <citation type="submission" date="2009-02" db="EMBL/GenBank/DDBJ databases">
        <authorList>
            <person name="Fulton L."/>
            <person name="Clifton S."/>
            <person name="Fulton B."/>
            <person name="Xu J."/>
            <person name="Minx P."/>
            <person name="Pepin K.H."/>
            <person name="Johnson M."/>
            <person name="Bhonagiri V."/>
            <person name="Nash W.E."/>
            <person name="Mardis E.R."/>
            <person name="Wilson R.K."/>
        </authorList>
    </citation>
    <scope>NUCLEOTIDE SEQUENCE [LARGE SCALE GENOMIC DNA]</scope>
    <source>
        <strain evidence="1 2">DSM 16841</strain>
    </source>
</reference>
<name>C0FVK3_9FIRM</name>
<reference evidence="1 2" key="2">
    <citation type="submission" date="2009-03" db="EMBL/GenBank/DDBJ databases">
        <title>Draft genome sequence of Roseburia inulinivorans (DSM 16841).</title>
        <authorList>
            <person name="Sudarsanam P."/>
            <person name="Ley R."/>
            <person name="Guruge J."/>
            <person name="Turnbaugh P.J."/>
            <person name="Mahowald M."/>
            <person name="Liep D."/>
            <person name="Gordon J."/>
        </authorList>
    </citation>
    <scope>NUCLEOTIDE SEQUENCE [LARGE SCALE GENOMIC DNA]</scope>
    <source>
        <strain evidence="1 2">DSM 16841</strain>
    </source>
</reference>
<dbReference type="EMBL" id="ACFY01000104">
    <property type="protein sequence ID" value="EEG93391.1"/>
    <property type="molecule type" value="Genomic_DNA"/>
</dbReference>